<evidence type="ECO:0000313" key="3">
    <source>
        <dbReference type="Proteomes" id="UP000250136"/>
    </source>
</evidence>
<dbReference type="GeneID" id="33333241"/>
<reference evidence="2 3" key="1">
    <citation type="submission" date="2016-04" db="EMBL/GenBank/DDBJ databases">
        <title>Complete genome sequence of Thermococcus thioreducens type strain OGL-20P.</title>
        <authorList>
            <person name="Oger P.M."/>
        </authorList>
    </citation>
    <scope>NUCLEOTIDE SEQUENCE [LARGE SCALE GENOMIC DNA]</scope>
    <source>
        <strain evidence="2 3">OGL-20P</strain>
    </source>
</reference>
<dbReference type="RefSeq" id="WP_088886104.1">
    <property type="nucleotide sequence ID" value="NZ_CP015105.1"/>
</dbReference>
<proteinExistence type="predicted"/>
<dbReference type="Proteomes" id="UP000250136">
    <property type="component" value="Chromosome"/>
</dbReference>
<gene>
    <name evidence="2" type="ORF">A3L14_02425</name>
</gene>
<sequence>MVPKKWLAVWLLLNFFIFWLVGLTSSGYSLEGYMPGESEKVYQYAPIVHTAPDDRPIGILYMVDYGGDLYYYIVWEDEYFSNSLIDELYRLFRGLVYGGATQDIEVVKVNPDNGTFYFQTYDHTNVHGRFLSNGSCLWEEENRVIPNCTVNGTHINVYTVTWNHMLSLLPQNGTERAVLPMRHMTPNDYVALGMFRRTQKTIAGVAVNSLLLAVVATLAFNGLMYVTWRKGYLTREEQRKVRDAIMDGWRKLKEKVRGSK</sequence>
<evidence type="ECO:0000313" key="2">
    <source>
        <dbReference type="EMBL" id="ASJ11814.1"/>
    </source>
</evidence>
<keyword evidence="1" id="KW-0812">Transmembrane</keyword>
<feature type="transmembrane region" description="Helical" evidence="1">
    <location>
        <begin position="202"/>
        <end position="226"/>
    </location>
</feature>
<keyword evidence="1" id="KW-1133">Transmembrane helix</keyword>
<dbReference type="KEGG" id="ttd:A3L14_02425"/>
<organism evidence="2 3">
    <name type="scientific">Thermococcus thioreducens</name>
    <dbReference type="NCBI Taxonomy" id="277988"/>
    <lineage>
        <taxon>Archaea</taxon>
        <taxon>Methanobacteriati</taxon>
        <taxon>Methanobacteriota</taxon>
        <taxon>Thermococci</taxon>
        <taxon>Thermococcales</taxon>
        <taxon>Thermococcaceae</taxon>
        <taxon>Thermococcus</taxon>
    </lineage>
</organism>
<name>A0A2Z2MQP1_9EURY</name>
<keyword evidence="3" id="KW-1185">Reference proteome</keyword>
<evidence type="ECO:0000256" key="1">
    <source>
        <dbReference type="SAM" id="Phobius"/>
    </source>
</evidence>
<accession>A0A2Z2MQP1</accession>
<keyword evidence="1" id="KW-0472">Membrane</keyword>
<feature type="transmembrane region" description="Helical" evidence="1">
    <location>
        <begin position="6"/>
        <end position="30"/>
    </location>
</feature>
<dbReference type="EMBL" id="CP015105">
    <property type="protein sequence ID" value="ASJ11814.1"/>
    <property type="molecule type" value="Genomic_DNA"/>
</dbReference>
<protein>
    <submittedName>
        <fullName evidence="2">Uncharacterized protein</fullName>
    </submittedName>
</protein>
<dbReference type="AlphaFoldDB" id="A0A2Z2MQP1"/>